<dbReference type="AlphaFoldDB" id="A0A1Y2IE28"/>
<evidence type="ECO:0000313" key="5">
    <source>
        <dbReference type="Proteomes" id="UP000193067"/>
    </source>
</evidence>
<evidence type="ECO:0000313" key="4">
    <source>
        <dbReference type="EMBL" id="OSC99346.1"/>
    </source>
</evidence>
<dbReference type="Pfam" id="PF00400">
    <property type="entry name" value="WD40"/>
    <property type="match status" value="2"/>
</dbReference>
<dbReference type="InterPro" id="IPR015943">
    <property type="entry name" value="WD40/YVTN_repeat-like_dom_sf"/>
</dbReference>
<reference evidence="4 5" key="1">
    <citation type="journal article" date="2015" name="Biotechnol. Biofuels">
        <title>Enhanced degradation of softwood versus hardwood by the white-rot fungus Pycnoporus coccineus.</title>
        <authorList>
            <person name="Couturier M."/>
            <person name="Navarro D."/>
            <person name="Chevret D."/>
            <person name="Henrissat B."/>
            <person name="Piumi F."/>
            <person name="Ruiz-Duenas F.J."/>
            <person name="Martinez A.T."/>
            <person name="Grigoriev I.V."/>
            <person name="Riley R."/>
            <person name="Lipzen A."/>
            <person name="Berrin J.G."/>
            <person name="Master E.R."/>
            <person name="Rosso M.N."/>
        </authorList>
    </citation>
    <scope>NUCLEOTIDE SEQUENCE [LARGE SCALE GENOMIC DNA]</scope>
    <source>
        <strain evidence="4 5">BRFM310</strain>
    </source>
</reference>
<dbReference type="GO" id="GO:0006261">
    <property type="term" value="P:DNA-templated DNA replication"/>
    <property type="evidence" value="ECO:0007669"/>
    <property type="project" value="TreeGrafter"/>
</dbReference>
<keyword evidence="2" id="KW-0677">Repeat</keyword>
<dbReference type="PROSITE" id="PS50082">
    <property type="entry name" value="WD_REPEATS_2"/>
    <property type="match status" value="1"/>
</dbReference>
<dbReference type="Proteomes" id="UP000193067">
    <property type="component" value="Unassembled WGS sequence"/>
</dbReference>
<dbReference type="InterPro" id="IPR019775">
    <property type="entry name" value="WD40_repeat_CS"/>
</dbReference>
<dbReference type="GO" id="GO:0000278">
    <property type="term" value="P:mitotic cell cycle"/>
    <property type="evidence" value="ECO:0007669"/>
    <property type="project" value="TreeGrafter"/>
</dbReference>
<evidence type="ECO:0000256" key="1">
    <source>
        <dbReference type="ARBA" id="ARBA00022574"/>
    </source>
</evidence>
<dbReference type="GO" id="GO:0003682">
    <property type="term" value="F:chromatin binding"/>
    <property type="evidence" value="ECO:0007669"/>
    <property type="project" value="TreeGrafter"/>
</dbReference>
<proteinExistence type="predicted"/>
<dbReference type="InterPro" id="IPR001680">
    <property type="entry name" value="WD40_rpt"/>
</dbReference>
<dbReference type="SMART" id="SM00320">
    <property type="entry name" value="WD40"/>
    <property type="match status" value="4"/>
</dbReference>
<dbReference type="PROSITE" id="PS00678">
    <property type="entry name" value="WD_REPEATS_1"/>
    <property type="match status" value="1"/>
</dbReference>
<feature type="repeat" description="WD" evidence="3">
    <location>
        <begin position="1"/>
        <end position="32"/>
    </location>
</feature>
<dbReference type="PROSITE" id="PS50294">
    <property type="entry name" value="WD_REPEATS_REGION"/>
    <property type="match status" value="1"/>
</dbReference>
<protein>
    <submittedName>
        <fullName evidence="4">WD40 repeat-like protein</fullName>
    </submittedName>
</protein>
<dbReference type="OrthoDB" id="2752061at2759"/>
<dbReference type="PANTHER" id="PTHR19932">
    <property type="entry name" value="WD REPEAT AND HMG-BOX DNA BINDING PROTEIN"/>
    <property type="match status" value="1"/>
</dbReference>
<accession>A0A1Y2IE28</accession>
<dbReference type="STRING" id="1353009.A0A1Y2IE28"/>
<dbReference type="GO" id="GO:0043596">
    <property type="term" value="C:nuclear replication fork"/>
    <property type="evidence" value="ECO:0007669"/>
    <property type="project" value="TreeGrafter"/>
</dbReference>
<sequence length="251" mass="27319">VAFSPSGNYLATAGLDGKTCVWDIDSKDLLYSFDGESPVLSLVWVPPNEDALVCGFLNGNMAVLKISATSLHVKECWAHAFPVECLAIRPSDNQLASGAHRELFIWHWNESAGRFEMDRDISGVATKARNDSNNVLITSVHWTATAQHANLLLVTYMHHGLVLLDTEAWSRIRTIPLHGQIADASLSDDGQRLAISNVLHGFDIYSMQSGAPLCAIEHDNRGAYPIPVTFIHGGLALLGGSTTGELMIWDV</sequence>
<dbReference type="PANTHER" id="PTHR19932:SF10">
    <property type="entry name" value="WD REPEAT AND HMG-BOX DNA-BINDING PROTEIN 1"/>
    <property type="match status" value="1"/>
</dbReference>
<dbReference type="Gene3D" id="2.130.10.10">
    <property type="entry name" value="YVTN repeat-like/Quinoprotein amine dehydrogenase"/>
    <property type="match status" value="1"/>
</dbReference>
<dbReference type="GO" id="GO:0006281">
    <property type="term" value="P:DNA repair"/>
    <property type="evidence" value="ECO:0007669"/>
    <property type="project" value="TreeGrafter"/>
</dbReference>
<organism evidence="4 5">
    <name type="scientific">Trametes coccinea (strain BRFM310)</name>
    <name type="common">Pycnoporus coccineus</name>
    <dbReference type="NCBI Taxonomy" id="1353009"/>
    <lineage>
        <taxon>Eukaryota</taxon>
        <taxon>Fungi</taxon>
        <taxon>Dikarya</taxon>
        <taxon>Basidiomycota</taxon>
        <taxon>Agaricomycotina</taxon>
        <taxon>Agaricomycetes</taxon>
        <taxon>Polyporales</taxon>
        <taxon>Polyporaceae</taxon>
        <taxon>Trametes</taxon>
    </lineage>
</organism>
<dbReference type="EMBL" id="KZ084128">
    <property type="protein sequence ID" value="OSC99346.1"/>
    <property type="molecule type" value="Genomic_DNA"/>
</dbReference>
<evidence type="ECO:0000256" key="2">
    <source>
        <dbReference type="ARBA" id="ARBA00022737"/>
    </source>
</evidence>
<keyword evidence="5" id="KW-1185">Reference proteome</keyword>
<feature type="non-terminal residue" evidence="4">
    <location>
        <position position="251"/>
    </location>
</feature>
<keyword evidence="1 3" id="KW-0853">WD repeat</keyword>
<name>A0A1Y2IE28_TRAC3</name>
<dbReference type="SUPFAM" id="SSF50978">
    <property type="entry name" value="WD40 repeat-like"/>
    <property type="match status" value="1"/>
</dbReference>
<dbReference type="InterPro" id="IPR036322">
    <property type="entry name" value="WD40_repeat_dom_sf"/>
</dbReference>
<evidence type="ECO:0000256" key="3">
    <source>
        <dbReference type="PROSITE-ProRule" id="PRU00221"/>
    </source>
</evidence>
<gene>
    <name evidence="4" type="ORF">PYCCODRAFT_1348218</name>
</gene>
<feature type="non-terminal residue" evidence="4">
    <location>
        <position position="1"/>
    </location>
</feature>